<proteinExistence type="predicted"/>
<reference evidence="2" key="1">
    <citation type="journal article" date="2023" name="Front. Plant Sci.">
        <title>Chromosomal-level genome assembly of Melastoma candidum provides insights into trichome evolution.</title>
        <authorList>
            <person name="Zhong Y."/>
            <person name="Wu W."/>
            <person name="Sun C."/>
            <person name="Zou P."/>
            <person name="Liu Y."/>
            <person name="Dai S."/>
            <person name="Zhou R."/>
        </authorList>
    </citation>
    <scope>NUCLEOTIDE SEQUENCE [LARGE SCALE GENOMIC DNA]</scope>
</reference>
<dbReference type="Proteomes" id="UP001057402">
    <property type="component" value="Chromosome 7"/>
</dbReference>
<evidence type="ECO:0000313" key="1">
    <source>
        <dbReference type="EMBL" id="KAI4342884.1"/>
    </source>
</evidence>
<organism evidence="1 2">
    <name type="scientific">Melastoma candidum</name>
    <dbReference type="NCBI Taxonomy" id="119954"/>
    <lineage>
        <taxon>Eukaryota</taxon>
        <taxon>Viridiplantae</taxon>
        <taxon>Streptophyta</taxon>
        <taxon>Embryophyta</taxon>
        <taxon>Tracheophyta</taxon>
        <taxon>Spermatophyta</taxon>
        <taxon>Magnoliopsida</taxon>
        <taxon>eudicotyledons</taxon>
        <taxon>Gunneridae</taxon>
        <taxon>Pentapetalae</taxon>
        <taxon>rosids</taxon>
        <taxon>malvids</taxon>
        <taxon>Myrtales</taxon>
        <taxon>Melastomataceae</taxon>
        <taxon>Melastomatoideae</taxon>
        <taxon>Melastomateae</taxon>
        <taxon>Melastoma</taxon>
    </lineage>
</organism>
<dbReference type="EMBL" id="CM042886">
    <property type="protein sequence ID" value="KAI4342884.1"/>
    <property type="molecule type" value="Genomic_DNA"/>
</dbReference>
<keyword evidence="2" id="KW-1185">Reference proteome</keyword>
<name>A0ACB9P1N2_9MYRT</name>
<comment type="caution">
    <text evidence="1">The sequence shown here is derived from an EMBL/GenBank/DDBJ whole genome shotgun (WGS) entry which is preliminary data.</text>
</comment>
<protein>
    <submittedName>
        <fullName evidence="1">Uncharacterized protein</fullName>
    </submittedName>
</protein>
<gene>
    <name evidence="1" type="ORF">MLD38_027450</name>
</gene>
<evidence type="ECO:0000313" key="2">
    <source>
        <dbReference type="Proteomes" id="UP001057402"/>
    </source>
</evidence>
<accession>A0ACB9P1N2</accession>
<sequence length="416" mass="45307">MEGGHNLGSSGSPHAKKLRMEKVEVEAEVTEEEEPSASSASDVRNKPRKARSPGNDDSREGEEDVSPFAGSVIPRRSQGMSQPLPVASSRVAPEMQKGQPDSAELIESSQASPPTETVIIESPAIQREDRLHVVPNDAYNSERMSMPSQLHMGSEVPQQPVRNLLEDQSIRGYTNVQVPMSEYAIPNTTANFQMPHSPAELQMDYSQLTNLNMQTQMGNGVAGRAQWAEWLHLHQQLAMHEPSTLLRLQDFQGLGYIPHDGVVTNNGPYATGAPALVQHSTNISQQASQGPGNYNILSSASPTFDPARVPATFTGMLGVRGPNLEANRLTEGGDPFGHSQMNTGYGDLVPTRRSNLVANRHFPQLASRPVSPAQAAPGRNRIPVPNSIYDPMYEALGLPVDPHLRLFLARQRDSGR</sequence>